<evidence type="ECO:0000313" key="2">
    <source>
        <dbReference type="EMBL" id="KAL3778864.1"/>
    </source>
</evidence>
<dbReference type="Proteomes" id="UP001530315">
    <property type="component" value="Unassembled WGS sequence"/>
</dbReference>
<organism evidence="2 3">
    <name type="scientific">Stephanodiscus triporus</name>
    <dbReference type="NCBI Taxonomy" id="2934178"/>
    <lineage>
        <taxon>Eukaryota</taxon>
        <taxon>Sar</taxon>
        <taxon>Stramenopiles</taxon>
        <taxon>Ochrophyta</taxon>
        <taxon>Bacillariophyta</taxon>
        <taxon>Coscinodiscophyceae</taxon>
        <taxon>Thalassiosirophycidae</taxon>
        <taxon>Stephanodiscales</taxon>
        <taxon>Stephanodiscaceae</taxon>
        <taxon>Stephanodiscus</taxon>
    </lineage>
</organism>
<dbReference type="Gene3D" id="6.10.140.530">
    <property type="match status" value="2"/>
</dbReference>
<comment type="caution">
    <text evidence="2">The sequence shown here is derived from an EMBL/GenBank/DDBJ whole genome shotgun (WGS) entry which is preliminary data.</text>
</comment>
<feature type="domain" description="Helicase-associated" evidence="1">
    <location>
        <begin position="297"/>
        <end position="338"/>
    </location>
</feature>
<evidence type="ECO:0000313" key="3">
    <source>
        <dbReference type="Proteomes" id="UP001530315"/>
    </source>
</evidence>
<accession>A0ABD3NSX5</accession>
<dbReference type="InterPro" id="IPR005114">
    <property type="entry name" value="Helicase_assoc"/>
</dbReference>
<proteinExistence type="predicted"/>
<name>A0ABD3NSX5_9STRA</name>
<keyword evidence="3" id="KW-1185">Reference proteome</keyword>
<dbReference type="EMBL" id="JALLAZ020001196">
    <property type="protein sequence ID" value="KAL3778864.1"/>
    <property type="molecule type" value="Genomic_DNA"/>
</dbReference>
<dbReference type="AlphaFoldDB" id="A0ABD3NSX5"/>
<dbReference type="Pfam" id="PF03457">
    <property type="entry name" value="HA"/>
    <property type="match status" value="2"/>
</dbReference>
<sequence length="415" mass="47159">MMSLSHDSFPHGINPAHVEEVLRALLSHKGHTIHDLPNDISAYHQQLPCIIEMEESGQYQPIASRLGQEVYAPFTTNTPHDNQVLFFAALNYPNKSKYPYSLDLDHKFGSPSLSKMMDVWIGILQYNGYDRGIARCFLYSSVLVFDLIPITRSATWANSDPASYNDVLKETAPVTNAILKRLGNRFPNLVGHFGVGQTAFKEFPSVLQGTGVSMLNQIAIMHPSMIYQGRSYESTRTSYLQESARVLEIVMGTSIIVTEDCKSLIHVHENNMNGVGGRKLSGGRKLRKEKEGSKFDPTWDNLLNQLLEYKVTKGHTIVPQRAGQLGMWVKRQRTQYKMFKNRTWDNMLNQLLEYKAAKGHTIVPQRAGQLGQWVKNQRHQYKMLKNGQESLIMAERASRLEEIGLFCFIVDQPRT</sequence>
<protein>
    <recommendedName>
        <fullName evidence="1">Helicase-associated domain-containing protein</fullName>
    </recommendedName>
</protein>
<reference evidence="2 3" key="1">
    <citation type="submission" date="2024-10" db="EMBL/GenBank/DDBJ databases">
        <title>Updated reference genomes for cyclostephanoid diatoms.</title>
        <authorList>
            <person name="Roberts W.R."/>
            <person name="Alverson A.J."/>
        </authorList>
    </citation>
    <scope>NUCLEOTIDE SEQUENCE [LARGE SCALE GENOMIC DNA]</scope>
    <source>
        <strain evidence="2 3">AJA276-08</strain>
    </source>
</reference>
<evidence type="ECO:0000259" key="1">
    <source>
        <dbReference type="Pfam" id="PF03457"/>
    </source>
</evidence>
<dbReference type="PANTHER" id="PTHR33418">
    <property type="entry name" value="HELICASE-ASSOCIATED"/>
    <property type="match status" value="1"/>
</dbReference>
<gene>
    <name evidence="2" type="ORF">ACHAW5_009343</name>
</gene>
<feature type="domain" description="Helicase-associated" evidence="1">
    <location>
        <begin position="342"/>
        <end position="404"/>
    </location>
</feature>
<dbReference type="PANTHER" id="PTHR33418:SF1">
    <property type="entry name" value="HELICASE-ASSOCIATED DOMAIN-CONTAINING PROTEIN"/>
    <property type="match status" value="1"/>
</dbReference>